<dbReference type="RefSeq" id="WP_145818534.1">
    <property type="nucleotide sequence ID" value="NZ_AP023438.1"/>
</dbReference>
<dbReference type="EMBL" id="VLLP01000001">
    <property type="protein sequence ID" value="TWJ29651.1"/>
    <property type="molecule type" value="Genomic_DNA"/>
</dbReference>
<dbReference type="InterPro" id="IPR000182">
    <property type="entry name" value="GNAT_dom"/>
</dbReference>
<dbReference type="OrthoDB" id="9132139at2"/>
<dbReference type="PROSITE" id="PS51186">
    <property type="entry name" value="GNAT"/>
    <property type="match status" value="1"/>
</dbReference>
<sequence length="192" mass="21461">MLRIDAPLVTDRLLLRPFRADDVDALHDLRTRADVLRYLYWPPATIEQTRDVVAQRLTMNTLSRENDALVLAVEQRATGRMIGEADLRWLSVEHRQGEVGVILHPEAQGSGFATETVSALLDLAFDRLGLHRVVAQTNAHNAASIRALHRLGMRQEGHLRQCVHVAGVWHDELVFAILAEEWASTAPTGGVR</sequence>
<dbReference type="InterPro" id="IPR016181">
    <property type="entry name" value="Acyl_CoA_acyltransferase"/>
</dbReference>
<dbReference type="Pfam" id="PF13302">
    <property type="entry name" value="Acetyltransf_3"/>
    <property type="match status" value="1"/>
</dbReference>
<proteinExistence type="predicted"/>
<evidence type="ECO:0000313" key="2">
    <source>
        <dbReference type="Proteomes" id="UP000319728"/>
    </source>
</evidence>
<protein>
    <submittedName>
        <fullName evidence="1">Aminoglycoside 6'-N-acetyltransferase</fullName>
    </submittedName>
</protein>
<dbReference type="Proteomes" id="UP000319728">
    <property type="component" value="Unassembled WGS sequence"/>
</dbReference>
<gene>
    <name evidence="1" type="ORF">JD81_03162</name>
</gene>
<dbReference type="PANTHER" id="PTHR43441">
    <property type="entry name" value="RIBOSOMAL-PROTEIN-SERINE ACETYLTRANSFERASE"/>
    <property type="match status" value="1"/>
</dbReference>
<dbReference type="Gene3D" id="3.40.630.30">
    <property type="match status" value="1"/>
</dbReference>
<evidence type="ECO:0000313" key="1">
    <source>
        <dbReference type="EMBL" id="TWJ29651.1"/>
    </source>
</evidence>
<dbReference type="SUPFAM" id="SSF55729">
    <property type="entry name" value="Acyl-CoA N-acyltransferases (Nat)"/>
    <property type="match status" value="1"/>
</dbReference>
<keyword evidence="2" id="KW-1185">Reference proteome</keyword>
<name>A0A562WHZ8_9ACTN</name>
<dbReference type="InterPro" id="IPR051908">
    <property type="entry name" value="Ribosomal_N-acetyltransferase"/>
</dbReference>
<organism evidence="1 2">
    <name type="scientific">Micromonospora sagamiensis</name>
    <dbReference type="NCBI Taxonomy" id="47875"/>
    <lineage>
        <taxon>Bacteria</taxon>
        <taxon>Bacillati</taxon>
        <taxon>Actinomycetota</taxon>
        <taxon>Actinomycetes</taxon>
        <taxon>Micromonosporales</taxon>
        <taxon>Micromonosporaceae</taxon>
        <taxon>Micromonospora</taxon>
    </lineage>
</organism>
<dbReference type="GO" id="GO:0008999">
    <property type="term" value="F:protein-N-terminal-alanine acetyltransferase activity"/>
    <property type="evidence" value="ECO:0007669"/>
    <property type="project" value="TreeGrafter"/>
</dbReference>
<dbReference type="GO" id="GO:1990189">
    <property type="term" value="F:protein N-terminal-serine acetyltransferase activity"/>
    <property type="evidence" value="ECO:0007669"/>
    <property type="project" value="TreeGrafter"/>
</dbReference>
<dbReference type="GO" id="GO:0005737">
    <property type="term" value="C:cytoplasm"/>
    <property type="evidence" value="ECO:0007669"/>
    <property type="project" value="TreeGrafter"/>
</dbReference>
<keyword evidence="1" id="KW-0808">Transferase</keyword>
<comment type="caution">
    <text evidence="1">The sequence shown here is derived from an EMBL/GenBank/DDBJ whole genome shotgun (WGS) entry which is preliminary data.</text>
</comment>
<accession>A0A562WHZ8</accession>
<dbReference type="PANTHER" id="PTHR43441:SF11">
    <property type="entry name" value="RIBOSOMAL-PROTEIN-SERINE ACETYLTRANSFERASE"/>
    <property type="match status" value="1"/>
</dbReference>
<reference evidence="1 2" key="1">
    <citation type="submission" date="2019-07" db="EMBL/GenBank/DDBJ databases">
        <title>R&amp;d 2014.</title>
        <authorList>
            <person name="Klenk H.-P."/>
        </authorList>
    </citation>
    <scope>NUCLEOTIDE SEQUENCE [LARGE SCALE GENOMIC DNA]</scope>
    <source>
        <strain evidence="1 2">DSM 43912</strain>
    </source>
</reference>
<dbReference type="AlphaFoldDB" id="A0A562WHZ8"/>